<dbReference type="SMART" id="SM00020">
    <property type="entry name" value="Tryp_SPc"/>
    <property type="match status" value="1"/>
</dbReference>
<name>A0A1H1AYQ1_9ACTN</name>
<dbReference type="PANTHER" id="PTHR24276">
    <property type="entry name" value="POLYSERASE-RELATED"/>
    <property type="match status" value="1"/>
</dbReference>
<dbReference type="InterPro" id="IPR033116">
    <property type="entry name" value="TRYPSIN_SER"/>
</dbReference>
<dbReference type="PROSITE" id="PS00135">
    <property type="entry name" value="TRYPSIN_SER"/>
    <property type="match status" value="1"/>
</dbReference>
<dbReference type="PANTHER" id="PTHR24276:SF98">
    <property type="entry name" value="FI18310P1-RELATED"/>
    <property type="match status" value="1"/>
</dbReference>
<dbReference type="PROSITE" id="PS00134">
    <property type="entry name" value="TRYPSIN_HIS"/>
    <property type="match status" value="1"/>
</dbReference>
<accession>A0A1H1AYQ1</accession>
<dbReference type="PROSITE" id="PS50240">
    <property type="entry name" value="TRYPSIN_DOM"/>
    <property type="match status" value="1"/>
</dbReference>
<dbReference type="GO" id="GO:0004252">
    <property type="term" value="F:serine-type endopeptidase activity"/>
    <property type="evidence" value="ECO:0007669"/>
    <property type="project" value="InterPro"/>
</dbReference>
<feature type="signal peptide" evidence="4">
    <location>
        <begin position="1"/>
        <end position="19"/>
    </location>
</feature>
<protein>
    <submittedName>
        <fullName evidence="6">Trypsin</fullName>
    </submittedName>
</protein>
<evidence type="ECO:0000313" key="7">
    <source>
        <dbReference type="Proteomes" id="UP000199301"/>
    </source>
</evidence>
<evidence type="ECO:0000256" key="2">
    <source>
        <dbReference type="ARBA" id="ARBA00023157"/>
    </source>
</evidence>
<evidence type="ECO:0000256" key="3">
    <source>
        <dbReference type="RuleBase" id="RU363034"/>
    </source>
</evidence>
<dbReference type="InterPro" id="IPR001314">
    <property type="entry name" value="Peptidase_S1A"/>
</dbReference>
<dbReference type="EMBL" id="FNKO01000001">
    <property type="protein sequence ID" value="SDQ44858.1"/>
    <property type="molecule type" value="Genomic_DNA"/>
</dbReference>
<evidence type="ECO:0000259" key="5">
    <source>
        <dbReference type="PROSITE" id="PS50240"/>
    </source>
</evidence>
<reference evidence="7" key="1">
    <citation type="submission" date="2016-10" db="EMBL/GenBank/DDBJ databases">
        <authorList>
            <person name="Varghese N."/>
            <person name="Submissions S."/>
        </authorList>
    </citation>
    <scope>NUCLEOTIDE SEQUENCE [LARGE SCALE GENOMIC DNA]</scope>
    <source>
        <strain evidence="7">DSM 45459</strain>
    </source>
</reference>
<dbReference type="Proteomes" id="UP000199301">
    <property type="component" value="Unassembled WGS sequence"/>
</dbReference>
<keyword evidence="3" id="KW-0645">Protease</keyword>
<dbReference type="AlphaFoldDB" id="A0A1H1AYQ1"/>
<dbReference type="SUPFAM" id="SSF50494">
    <property type="entry name" value="Trypsin-like serine proteases"/>
    <property type="match status" value="1"/>
</dbReference>
<keyword evidence="7" id="KW-1185">Reference proteome</keyword>
<dbReference type="CDD" id="cd00190">
    <property type="entry name" value="Tryp_SPc"/>
    <property type="match status" value="1"/>
</dbReference>
<comment type="similarity">
    <text evidence="1">Belongs to the peptidase S1 family.</text>
</comment>
<sequence length="263" mass="27243">MFRVLALAAVLLVSGAQHAAVAAASGTEHAGTRARVVGGQATRVGEAPWVAALTDRSGGQFCGGTLVAADKVVTAAHCTMTPGGESPRSVRDLSVVLGRKDLRTGAGQSVEVERVWRHPRYEHFTSGFDVAVLTLSRKVATRPVEMVGAAEETPYAPGTTGSVYGWGRTGESEPASPVLRSVRVPVMANSRCARAYESFDSGGMFCAGYSEGGKDACAGDSGGPFIVRGRLVGVVSYGNGCARSGFPGVYTRLARYADEIAGV</sequence>
<organism evidence="6 7">
    <name type="scientific">Actinopolyspora saharensis</name>
    <dbReference type="NCBI Taxonomy" id="995062"/>
    <lineage>
        <taxon>Bacteria</taxon>
        <taxon>Bacillati</taxon>
        <taxon>Actinomycetota</taxon>
        <taxon>Actinomycetes</taxon>
        <taxon>Actinopolysporales</taxon>
        <taxon>Actinopolysporaceae</taxon>
        <taxon>Actinopolyspora</taxon>
    </lineage>
</organism>
<dbReference type="InterPro" id="IPR009003">
    <property type="entry name" value="Peptidase_S1_PA"/>
</dbReference>
<dbReference type="GO" id="GO:0006508">
    <property type="term" value="P:proteolysis"/>
    <property type="evidence" value="ECO:0007669"/>
    <property type="project" value="UniProtKB-KW"/>
</dbReference>
<dbReference type="STRING" id="995062.SAMN04489718_1799"/>
<dbReference type="PRINTS" id="PR00722">
    <property type="entry name" value="CHYMOTRYPSIN"/>
</dbReference>
<keyword evidence="4" id="KW-0732">Signal</keyword>
<gene>
    <name evidence="6" type="ORF">SAMN04489718_1799</name>
</gene>
<evidence type="ECO:0000256" key="4">
    <source>
        <dbReference type="SAM" id="SignalP"/>
    </source>
</evidence>
<dbReference type="Gene3D" id="2.40.10.10">
    <property type="entry name" value="Trypsin-like serine proteases"/>
    <property type="match status" value="1"/>
</dbReference>
<feature type="chain" id="PRO_5039004190" evidence="4">
    <location>
        <begin position="20"/>
        <end position="263"/>
    </location>
</feature>
<feature type="domain" description="Peptidase S1" evidence="5">
    <location>
        <begin position="36"/>
        <end position="263"/>
    </location>
</feature>
<dbReference type="FunFam" id="2.40.10.10:FF:000068">
    <property type="entry name" value="transmembrane protease serine 2"/>
    <property type="match status" value="1"/>
</dbReference>
<keyword evidence="3" id="KW-0720">Serine protease</keyword>
<dbReference type="InterPro" id="IPR043504">
    <property type="entry name" value="Peptidase_S1_PA_chymotrypsin"/>
</dbReference>
<dbReference type="InterPro" id="IPR050430">
    <property type="entry name" value="Peptidase_S1"/>
</dbReference>
<keyword evidence="2" id="KW-1015">Disulfide bond</keyword>
<dbReference type="FunFam" id="2.40.10.10:FF:000002">
    <property type="entry name" value="Transmembrane protease serine"/>
    <property type="match status" value="1"/>
</dbReference>
<dbReference type="Pfam" id="PF00089">
    <property type="entry name" value="Trypsin"/>
    <property type="match status" value="1"/>
</dbReference>
<dbReference type="InterPro" id="IPR001254">
    <property type="entry name" value="Trypsin_dom"/>
</dbReference>
<keyword evidence="3" id="KW-0378">Hydrolase</keyword>
<proteinExistence type="inferred from homology"/>
<dbReference type="InterPro" id="IPR018114">
    <property type="entry name" value="TRYPSIN_HIS"/>
</dbReference>
<evidence type="ECO:0000313" key="6">
    <source>
        <dbReference type="EMBL" id="SDQ44858.1"/>
    </source>
</evidence>
<evidence type="ECO:0000256" key="1">
    <source>
        <dbReference type="ARBA" id="ARBA00007664"/>
    </source>
</evidence>